<proteinExistence type="predicted"/>
<dbReference type="EMBL" id="CAAALY010286166">
    <property type="protein sequence ID" value="VEL43859.1"/>
    <property type="molecule type" value="Genomic_DNA"/>
</dbReference>
<accession>A0A448XSK3</accession>
<protein>
    <submittedName>
        <fullName evidence="2">Uncharacterized protein</fullName>
    </submittedName>
</protein>
<evidence type="ECO:0000313" key="2">
    <source>
        <dbReference type="EMBL" id="VEL43859.1"/>
    </source>
</evidence>
<evidence type="ECO:0000313" key="3">
    <source>
        <dbReference type="Proteomes" id="UP000784294"/>
    </source>
</evidence>
<dbReference type="Proteomes" id="UP000784294">
    <property type="component" value="Unassembled WGS sequence"/>
</dbReference>
<keyword evidence="3" id="KW-1185">Reference proteome</keyword>
<feature type="region of interest" description="Disordered" evidence="1">
    <location>
        <begin position="37"/>
        <end position="56"/>
    </location>
</feature>
<dbReference type="AlphaFoldDB" id="A0A448XSK3"/>
<gene>
    <name evidence="2" type="ORF">PXEA_LOCUS37299</name>
</gene>
<comment type="caution">
    <text evidence="2">The sequence shown here is derived from an EMBL/GenBank/DDBJ whole genome shotgun (WGS) entry which is preliminary data.</text>
</comment>
<organism evidence="2 3">
    <name type="scientific">Protopolystoma xenopodis</name>
    <dbReference type="NCBI Taxonomy" id="117903"/>
    <lineage>
        <taxon>Eukaryota</taxon>
        <taxon>Metazoa</taxon>
        <taxon>Spiralia</taxon>
        <taxon>Lophotrochozoa</taxon>
        <taxon>Platyhelminthes</taxon>
        <taxon>Monogenea</taxon>
        <taxon>Polyopisthocotylea</taxon>
        <taxon>Polystomatidea</taxon>
        <taxon>Polystomatidae</taxon>
        <taxon>Protopolystoma</taxon>
    </lineage>
</organism>
<reference evidence="2" key="1">
    <citation type="submission" date="2018-11" db="EMBL/GenBank/DDBJ databases">
        <authorList>
            <consortium name="Pathogen Informatics"/>
        </authorList>
    </citation>
    <scope>NUCLEOTIDE SEQUENCE</scope>
</reference>
<evidence type="ECO:0000256" key="1">
    <source>
        <dbReference type="SAM" id="MobiDB-lite"/>
    </source>
</evidence>
<sequence>MTLEMPQNVDSTFCSISGLGNGGAAFQAACSVPFRSPAPRQRAGAGNEWPLRRDRPGAPRQQQARAIYVPCCCLHFQNGGATCKVKNKGPLGRDRPGAPRQQQAREIYVLCCCLHSVNRGAACKAARSGPQRQQQHVQWTCYAAACTSWPLSSAPFTGSSEEDGASSACSSPGRSGPYYTQLCDGVVPLFLSVKLIWPC</sequence>
<name>A0A448XSK3_9PLAT</name>